<dbReference type="PANTHER" id="PTHR38459:SF1">
    <property type="entry name" value="PROPHAGE BACTOPRENOL-LINKED GLUCOSE TRANSLOCASE HOMOLOG"/>
    <property type="match status" value="1"/>
</dbReference>
<evidence type="ECO:0000313" key="8">
    <source>
        <dbReference type="EMBL" id="MCM2531547.1"/>
    </source>
</evidence>
<evidence type="ECO:0000256" key="3">
    <source>
        <dbReference type="ARBA" id="ARBA00022692"/>
    </source>
</evidence>
<dbReference type="InterPro" id="IPR051401">
    <property type="entry name" value="GtrA_CellWall_Glycosyl"/>
</dbReference>
<feature type="domain" description="GtrA/DPMS transmembrane" evidence="7">
    <location>
        <begin position="17"/>
        <end position="141"/>
    </location>
</feature>
<accession>A0ABT0W971</accession>
<dbReference type="PROSITE" id="PS51257">
    <property type="entry name" value="PROKAR_LIPOPROTEIN"/>
    <property type="match status" value="1"/>
</dbReference>
<dbReference type="PANTHER" id="PTHR38459">
    <property type="entry name" value="PROPHAGE BACTOPRENOL-LINKED GLUCOSE TRANSLOCASE HOMOLOG"/>
    <property type="match status" value="1"/>
</dbReference>
<evidence type="ECO:0000256" key="5">
    <source>
        <dbReference type="ARBA" id="ARBA00023136"/>
    </source>
</evidence>
<comment type="caution">
    <text evidence="8">The sequence shown here is derived from an EMBL/GenBank/DDBJ whole genome shotgun (WGS) entry which is preliminary data.</text>
</comment>
<sequence length="148" mass="17436">MTFLKRYKNSILEYFNYCIVGISCAVIDLGVLNGFLYFFPTNHPYWLSFYNSIAYSLAVLNSYIWNSKYTFKVRKNKKQLIAFIIQALVSLMIANLVFIFGLWLFGFIYIFPIWVKTNLAKVISMFLSSTASFIFNKFIVFRKKPMEN</sequence>
<feature type="transmembrane region" description="Helical" evidence="6">
    <location>
        <begin position="87"/>
        <end position="110"/>
    </location>
</feature>
<keyword evidence="4 6" id="KW-1133">Transmembrane helix</keyword>
<evidence type="ECO:0000256" key="6">
    <source>
        <dbReference type="SAM" id="Phobius"/>
    </source>
</evidence>
<evidence type="ECO:0000256" key="2">
    <source>
        <dbReference type="ARBA" id="ARBA00009399"/>
    </source>
</evidence>
<keyword evidence="5 6" id="KW-0472">Membrane</keyword>
<organism evidence="8 9">
    <name type="scientific">Neobacillus pocheonensis</name>
    <dbReference type="NCBI Taxonomy" id="363869"/>
    <lineage>
        <taxon>Bacteria</taxon>
        <taxon>Bacillati</taxon>
        <taxon>Bacillota</taxon>
        <taxon>Bacilli</taxon>
        <taxon>Bacillales</taxon>
        <taxon>Bacillaceae</taxon>
        <taxon>Neobacillus</taxon>
    </lineage>
</organism>
<comment type="similarity">
    <text evidence="2">Belongs to the GtrA family.</text>
</comment>
<keyword evidence="3 6" id="KW-0812">Transmembrane</keyword>
<dbReference type="InterPro" id="IPR007267">
    <property type="entry name" value="GtrA_DPMS_TM"/>
</dbReference>
<gene>
    <name evidence="8" type="ORF">NDK43_02965</name>
</gene>
<reference evidence="8 9" key="1">
    <citation type="submission" date="2022-06" db="EMBL/GenBank/DDBJ databases">
        <authorList>
            <person name="Jeon C.O."/>
        </authorList>
    </citation>
    <scope>NUCLEOTIDE SEQUENCE [LARGE SCALE GENOMIC DNA]</scope>
    <source>
        <strain evidence="8 9">KCTC 13943</strain>
    </source>
</reference>
<dbReference type="Proteomes" id="UP001523262">
    <property type="component" value="Unassembled WGS sequence"/>
</dbReference>
<proteinExistence type="inferred from homology"/>
<feature type="transmembrane region" description="Helical" evidence="6">
    <location>
        <begin position="45"/>
        <end position="66"/>
    </location>
</feature>
<evidence type="ECO:0000313" key="9">
    <source>
        <dbReference type="Proteomes" id="UP001523262"/>
    </source>
</evidence>
<dbReference type="EMBL" id="JAMQCR010000001">
    <property type="protein sequence ID" value="MCM2531547.1"/>
    <property type="molecule type" value="Genomic_DNA"/>
</dbReference>
<protein>
    <submittedName>
        <fullName evidence="8">GtrA family protein</fullName>
    </submittedName>
</protein>
<evidence type="ECO:0000256" key="1">
    <source>
        <dbReference type="ARBA" id="ARBA00004141"/>
    </source>
</evidence>
<name>A0ABT0W971_9BACI</name>
<feature type="transmembrane region" description="Helical" evidence="6">
    <location>
        <begin position="14"/>
        <end position="39"/>
    </location>
</feature>
<keyword evidence="9" id="KW-1185">Reference proteome</keyword>
<dbReference type="Pfam" id="PF04138">
    <property type="entry name" value="GtrA_DPMS_TM"/>
    <property type="match status" value="1"/>
</dbReference>
<feature type="transmembrane region" description="Helical" evidence="6">
    <location>
        <begin position="122"/>
        <end position="141"/>
    </location>
</feature>
<evidence type="ECO:0000256" key="4">
    <source>
        <dbReference type="ARBA" id="ARBA00022989"/>
    </source>
</evidence>
<evidence type="ECO:0000259" key="7">
    <source>
        <dbReference type="Pfam" id="PF04138"/>
    </source>
</evidence>
<comment type="subcellular location">
    <subcellularLocation>
        <location evidence="1">Membrane</location>
        <topology evidence="1">Multi-pass membrane protein</topology>
    </subcellularLocation>
</comment>